<reference evidence="2" key="1">
    <citation type="submission" date="2019-04" db="EMBL/GenBank/DDBJ databases">
        <title>An insight into the mialome of Ixodes scapularis.</title>
        <authorList>
            <person name="Ribeiro J.M."/>
            <person name="Mather T.N."/>
            <person name="Karim S."/>
        </authorList>
    </citation>
    <scope>NUCLEOTIDE SEQUENCE</scope>
</reference>
<evidence type="ECO:0000256" key="1">
    <source>
        <dbReference type="SAM" id="SignalP"/>
    </source>
</evidence>
<feature type="signal peptide" evidence="1">
    <location>
        <begin position="1"/>
        <end position="16"/>
    </location>
</feature>
<proteinExistence type="predicted"/>
<sequence length="74" mass="8395">MFFSFVRLSLFPEVRALTLVYPVLPATGCPMLHSFTLSTSSFLSPLPTRRLRKDDNASYRAISDRHKCRMGSTV</sequence>
<evidence type="ECO:0000313" key="2">
    <source>
        <dbReference type="EMBL" id="MOY34775.1"/>
    </source>
</evidence>
<dbReference type="EMBL" id="GHJT01000804">
    <property type="protein sequence ID" value="MOY34775.1"/>
    <property type="molecule type" value="Transcribed_RNA"/>
</dbReference>
<dbReference type="AlphaFoldDB" id="A0A4D5RCE3"/>
<evidence type="ECO:0008006" key="3">
    <source>
        <dbReference type="Google" id="ProtNLM"/>
    </source>
</evidence>
<keyword evidence="1" id="KW-0732">Signal</keyword>
<name>A0A4D5RCE3_IXOSC</name>
<organism evidence="2">
    <name type="scientific">Ixodes scapularis</name>
    <name type="common">Black-legged tick</name>
    <name type="synonym">Deer tick</name>
    <dbReference type="NCBI Taxonomy" id="6945"/>
    <lineage>
        <taxon>Eukaryota</taxon>
        <taxon>Metazoa</taxon>
        <taxon>Ecdysozoa</taxon>
        <taxon>Arthropoda</taxon>
        <taxon>Chelicerata</taxon>
        <taxon>Arachnida</taxon>
        <taxon>Acari</taxon>
        <taxon>Parasitiformes</taxon>
        <taxon>Ixodida</taxon>
        <taxon>Ixodoidea</taxon>
        <taxon>Ixodidae</taxon>
        <taxon>Ixodinae</taxon>
        <taxon>Ixodes</taxon>
    </lineage>
</organism>
<feature type="chain" id="PRO_5020024465" description="Secreted protein" evidence="1">
    <location>
        <begin position="17"/>
        <end position="74"/>
    </location>
</feature>
<accession>A0A4D5RCE3</accession>
<protein>
    <recommendedName>
        <fullName evidence="3">Secreted protein</fullName>
    </recommendedName>
</protein>